<keyword evidence="2" id="KW-1185">Reference proteome</keyword>
<proteinExistence type="predicted"/>
<gene>
    <name evidence="1" type="ORF">KSS94_10540</name>
</gene>
<dbReference type="Pfam" id="PF20118">
    <property type="entry name" value="DUF6508"/>
    <property type="match status" value="1"/>
</dbReference>
<protein>
    <submittedName>
        <fullName evidence="1">Uncharacterized protein</fullName>
    </submittedName>
</protein>
<dbReference type="Proteomes" id="UP001046350">
    <property type="component" value="Chromosome"/>
</dbReference>
<accession>A0ABX8NCB4</accession>
<dbReference type="RefSeq" id="WP_217842914.1">
    <property type="nucleotide sequence ID" value="NZ_CP077076.1"/>
</dbReference>
<evidence type="ECO:0000313" key="1">
    <source>
        <dbReference type="EMBL" id="QXH53515.1"/>
    </source>
</evidence>
<dbReference type="InterPro" id="IPR045425">
    <property type="entry name" value="DUF6508"/>
</dbReference>
<dbReference type="EMBL" id="CP077076">
    <property type="protein sequence ID" value="QXH53515.1"/>
    <property type="molecule type" value="Genomic_DNA"/>
</dbReference>
<organism evidence="1 2">
    <name type="scientific">Pseudomonas fakonensis</name>
    <dbReference type="NCBI Taxonomy" id="2842355"/>
    <lineage>
        <taxon>Bacteria</taxon>
        <taxon>Pseudomonadati</taxon>
        <taxon>Pseudomonadota</taxon>
        <taxon>Gammaproteobacteria</taxon>
        <taxon>Pseudomonadales</taxon>
        <taxon>Pseudomonadaceae</taxon>
        <taxon>Pseudomonas</taxon>
    </lineage>
</organism>
<reference evidence="1" key="1">
    <citation type="journal article" date="2021" name="Microorganisms">
        <title>The Ever-Expanding Pseudomonas Genus: Description of 43 New Species and Partition of the Pseudomonas putida Group.</title>
        <authorList>
            <person name="Girard L."/>
            <person name="Lood C."/>
            <person name="Hofte M."/>
            <person name="Vandamme P."/>
            <person name="Rokni-Zadeh H."/>
            <person name="van Noort V."/>
            <person name="Lavigne R."/>
            <person name="De Mot R."/>
        </authorList>
    </citation>
    <scope>NUCLEOTIDE SEQUENCE</scope>
    <source>
        <strain evidence="1">COW40</strain>
    </source>
</reference>
<evidence type="ECO:0000313" key="2">
    <source>
        <dbReference type="Proteomes" id="UP001046350"/>
    </source>
</evidence>
<name>A0ABX8NCB4_9PSED</name>
<sequence>MGFLKRVKGLFAKPEVAAQAWPGPAEIDELLAYLPLLYPGGGAIRTSEVHGDNPWPVYVPVVTDFFAVLARDCWQDLGYSIEAGHVVRDDPARLDHADLAQLRSQLTYCCRGERFCDGHWRAMIEQGHVLRILQRLEQLR</sequence>